<organism evidence="1 2">
    <name type="scientific">Methanobrevibacter smithii DSM 2375</name>
    <dbReference type="NCBI Taxonomy" id="483214"/>
    <lineage>
        <taxon>Archaea</taxon>
        <taxon>Methanobacteriati</taxon>
        <taxon>Methanobacteriota</taxon>
        <taxon>Methanomada group</taxon>
        <taxon>Methanobacteria</taxon>
        <taxon>Methanobacteriales</taxon>
        <taxon>Methanobacteriaceae</taxon>
        <taxon>Methanobrevibacter</taxon>
    </lineage>
</organism>
<accession>B9AFL3</accession>
<dbReference type="OrthoDB" id="372338at2157"/>
<dbReference type="HOGENOM" id="CLU_1709152_0_0_2"/>
<dbReference type="PATRIC" id="fig|483214.13.peg.1114"/>
<reference evidence="1 2" key="2">
    <citation type="submission" date="2008-11" db="EMBL/GenBank/DDBJ databases">
        <title>Draft genome sequence of Methanobrevibacter smithii (DSM 2375).</title>
        <authorList>
            <person name="Sudarsanam P."/>
            <person name="Ley R."/>
            <person name="Guruge J."/>
            <person name="Turnbaugh P.J."/>
            <person name="Mahowald M."/>
            <person name="Liep D."/>
            <person name="Gordon J."/>
        </authorList>
    </citation>
    <scope>NUCLEOTIDE SEQUENCE [LARGE SCALE GENOMIC DNA]</scope>
    <source>
        <strain evidence="1 2">DSM 2375</strain>
    </source>
</reference>
<protein>
    <submittedName>
        <fullName evidence="1">Uncharacterized protein</fullName>
    </submittedName>
</protein>
<reference evidence="1 2" key="1">
    <citation type="submission" date="2008-10" db="EMBL/GenBank/DDBJ databases">
        <authorList>
            <person name="Fulton L."/>
            <person name="Clifton S."/>
            <person name="Fulton B."/>
            <person name="Xu J."/>
            <person name="Minx P."/>
            <person name="Pepin K.H."/>
            <person name="Johnson M."/>
            <person name="Bhonagiri V."/>
            <person name="Nash W.E."/>
            <person name="Mardis E.R."/>
            <person name="Wilson R.K."/>
        </authorList>
    </citation>
    <scope>NUCLEOTIDE SEQUENCE [LARGE SCALE GENOMIC DNA]</scope>
    <source>
        <strain evidence="1 2">DSM 2375</strain>
    </source>
</reference>
<sequence>MSRYFIEDVKCGYDTCFDCCGPHTTVASAIKYKNDDGKTGWLYCIQPEGYDPIIALHDDDVYEEIIRGEFPEIDYEADSFGDVSLNIGSGKEEFFEFFYRNKNSGAANLIHYAYDLCICPTHIEADLLALGKGHYSDEIEVPILDDEKTWLNR</sequence>
<dbReference type="RefSeq" id="WP_004036090.1">
    <property type="nucleotide sequence ID" value="NZ_DS996911.1"/>
</dbReference>
<name>B9AFL3_METSM</name>
<dbReference type="Proteomes" id="UP000003489">
    <property type="component" value="Unassembled WGS sequence"/>
</dbReference>
<gene>
    <name evidence="1" type="ORF">METSMIALI_01163</name>
</gene>
<dbReference type="EMBL" id="ABYW01000010">
    <property type="protein sequence ID" value="EEE42253.1"/>
    <property type="molecule type" value="Genomic_DNA"/>
</dbReference>
<comment type="caution">
    <text evidence="1">The sequence shown here is derived from an EMBL/GenBank/DDBJ whole genome shotgun (WGS) entry which is preliminary data.</text>
</comment>
<dbReference type="GeneID" id="72590217"/>
<evidence type="ECO:0000313" key="1">
    <source>
        <dbReference type="EMBL" id="EEE42253.1"/>
    </source>
</evidence>
<dbReference type="AlphaFoldDB" id="B9AFL3"/>
<evidence type="ECO:0000313" key="2">
    <source>
        <dbReference type="Proteomes" id="UP000003489"/>
    </source>
</evidence>
<proteinExistence type="predicted"/>